<dbReference type="EMBL" id="JALJOT010000009">
    <property type="protein sequence ID" value="KAK9907499.1"/>
    <property type="molecule type" value="Genomic_DNA"/>
</dbReference>
<organism evidence="3 4">
    <name type="scientific">Coccomyxa subellipsoidea</name>
    <dbReference type="NCBI Taxonomy" id="248742"/>
    <lineage>
        <taxon>Eukaryota</taxon>
        <taxon>Viridiplantae</taxon>
        <taxon>Chlorophyta</taxon>
        <taxon>core chlorophytes</taxon>
        <taxon>Trebouxiophyceae</taxon>
        <taxon>Trebouxiophyceae incertae sedis</taxon>
        <taxon>Coccomyxaceae</taxon>
        <taxon>Coccomyxa</taxon>
    </lineage>
</organism>
<dbReference type="InterPro" id="IPR015404">
    <property type="entry name" value="Vps5_C"/>
</dbReference>
<dbReference type="InterPro" id="IPR036871">
    <property type="entry name" value="PX_dom_sf"/>
</dbReference>
<dbReference type="InterPro" id="IPR001683">
    <property type="entry name" value="PX_dom"/>
</dbReference>
<reference evidence="3 4" key="1">
    <citation type="journal article" date="2024" name="Nat. Commun.">
        <title>Phylogenomics reveals the evolutionary origins of lichenization in chlorophyte algae.</title>
        <authorList>
            <person name="Puginier C."/>
            <person name="Libourel C."/>
            <person name="Otte J."/>
            <person name="Skaloud P."/>
            <person name="Haon M."/>
            <person name="Grisel S."/>
            <person name="Petersen M."/>
            <person name="Berrin J.G."/>
            <person name="Delaux P.M."/>
            <person name="Dal Grande F."/>
            <person name="Keller J."/>
        </authorList>
    </citation>
    <scope>NUCLEOTIDE SEQUENCE [LARGE SCALE GENOMIC DNA]</scope>
    <source>
        <strain evidence="3 4">SAG 216-7</strain>
    </source>
</reference>
<dbReference type="SUPFAM" id="SSF103657">
    <property type="entry name" value="BAR/IMD domain-like"/>
    <property type="match status" value="1"/>
</dbReference>
<dbReference type="PANTHER" id="PTHR10555:SF170">
    <property type="entry name" value="FI18122P1"/>
    <property type="match status" value="1"/>
</dbReference>
<dbReference type="InterPro" id="IPR027267">
    <property type="entry name" value="AH/BAR_dom_sf"/>
</dbReference>
<keyword evidence="4" id="KW-1185">Reference proteome</keyword>
<evidence type="ECO:0000256" key="1">
    <source>
        <dbReference type="SAM" id="Coils"/>
    </source>
</evidence>
<gene>
    <name evidence="3" type="ORF">WJX75_004827</name>
</gene>
<accession>A0ABR2YL65</accession>
<dbReference type="CDD" id="cd06859">
    <property type="entry name" value="PX_SNX1_2_like"/>
    <property type="match status" value="1"/>
</dbReference>
<dbReference type="Gene3D" id="1.20.1270.60">
    <property type="entry name" value="Arfaptin homology (AH) domain/BAR domain"/>
    <property type="match status" value="1"/>
</dbReference>
<dbReference type="SMART" id="SM00312">
    <property type="entry name" value="PX"/>
    <property type="match status" value="1"/>
</dbReference>
<dbReference type="CDD" id="cd07596">
    <property type="entry name" value="BAR_SNX"/>
    <property type="match status" value="1"/>
</dbReference>
<dbReference type="PANTHER" id="PTHR10555">
    <property type="entry name" value="SORTING NEXIN"/>
    <property type="match status" value="1"/>
</dbReference>
<dbReference type="SUPFAM" id="SSF64268">
    <property type="entry name" value="PX domain"/>
    <property type="match status" value="1"/>
</dbReference>
<keyword evidence="1" id="KW-0175">Coiled coil</keyword>
<name>A0ABR2YL65_9CHLO</name>
<dbReference type="Pfam" id="PF00787">
    <property type="entry name" value="PX"/>
    <property type="match status" value="1"/>
</dbReference>
<dbReference type="PROSITE" id="PS50195">
    <property type="entry name" value="PX"/>
    <property type="match status" value="1"/>
</dbReference>
<protein>
    <recommendedName>
        <fullName evidence="2">PX domain-containing protein</fullName>
    </recommendedName>
</protein>
<proteinExistence type="predicted"/>
<comment type="caution">
    <text evidence="3">The sequence shown here is derived from an EMBL/GenBank/DDBJ whole genome shotgun (WGS) entry which is preliminary data.</text>
</comment>
<evidence type="ECO:0000259" key="2">
    <source>
        <dbReference type="PROSITE" id="PS50195"/>
    </source>
</evidence>
<dbReference type="Gene3D" id="3.30.1520.10">
    <property type="entry name" value="Phox-like domain"/>
    <property type="match status" value="1"/>
</dbReference>
<sequence>MQQVSNASRSHFEIVVKDPVKHGDNSMSAYVSYKICTNTTLPQYKNKQPEVIRRFRDFAWLRTRLQEQNRGIIIPPLPEKNVVQKYQMTTEFIETRRMALSVFLNRVAAHPALAQSKDLQNFLEASEEDWAIEVARANHESAGSTNAAKKTLSSTLQKLKDLGQQTQNLVSGKHTDEEEDPEYLKVREYMFQLEAHLAEAHRQAQRLIKQQGLLGHSLAEFGTSIISLGKFEQGRLADDFINLGEKAESLARSSQEQAGSLGASFEAPLKEYVRMVRSAKAVMADRSLALGALQQARADVDAKRTKLAKLRGTPGIKEEKRSEVERELNDAQHRVESAKDTYELIVRRMSQELARFQQERATEMAGVLRAFAVAQATLASDTAKAWRTLAPVPSSNGAAR</sequence>
<evidence type="ECO:0000313" key="3">
    <source>
        <dbReference type="EMBL" id="KAK9907499.1"/>
    </source>
</evidence>
<dbReference type="Proteomes" id="UP001491310">
    <property type="component" value="Unassembled WGS sequence"/>
</dbReference>
<dbReference type="Pfam" id="PF09325">
    <property type="entry name" value="Vps5"/>
    <property type="match status" value="1"/>
</dbReference>
<feature type="coiled-coil region" evidence="1">
    <location>
        <begin position="293"/>
        <end position="359"/>
    </location>
</feature>
<evidence type="ECO:0000313" key="4">
    <source>
        <dbReference type="Proteomes" id="UP001491310"/>
    </source>
</evidence>
<feature type="domain" description="PX" evidence="2">
    <location>
        <begin position="11"/>
        <end position="130"/>
    </location>
</feature>